<feature type="non-terminal residue" evidence="2">
    <location>
        <position position="194"/>
    </location>
</feature>
<dbReference type="PANTHER" id="PTHR36153">
    <property type="entry name" value="INNER MEMBRANE PROTEIN-RELATED"/>
    <property type="match status" value="1"/>
</dbReference>
<dbReference type="RefSeq" id="WP_241510008.1">
    <property type="nucleotide sequence ID" value="NZ_CAWNWQ010000102.1"/>
</dbReference>
<proteinExistence type="predicted"/>
<dbReference type="InterPro" id="IPR053156">
    <property type="entry name" value="T6SS_TssM-like"/>
</dbReference>
<comment type="caution">
    <text evidence="2">The sequence shown here is derived from an EMBL/GenBank/DDBJ whole genome shotgun (WGS) entry which is preliminary data.</text>
</comment>
<feature type="non-terminal residue" evidence="2">
    <location>
        <position position="1"/>
    </location>
</feature>
<sequence length="194" mass="21500">MFTRQAWEGGIQKAIAEAVASRKEAIDWVLSDNRQAVSASVSPEELKARLTARYFTDFAGAWQDFLNSLRWNKTRNLSDVIDQLTLMADGRQSPLIALMNTLAYQGETGQQGPSLSDSLVKSAKTLLNKKTPRMINQQTAGVHGPMDETFGPLLALMGENQAEGRIKADSTLNLQTFLTRVTDVRLKLQQMNNS</sequence>
<evidence type="ECO:0000259" key="1">
    <source>
        <dbReference type="Pfam" id="PF06761"/>
    </source>
</evidence>
<dbReference type="Proteomes" id="UP000250870">
    <property type="component" value="Unassembled WGS sequence"/>
</dbReference>
<protein>
    <submittedName>
        <fullName evidence="2">Type VI secretion protein VasK</fullName>
    </submittedName>
</protein>
<gene>
    <name evidence="2" type="ORF">CKY01_22845</name>
</gene>
<dbReference type="PANTHER" id="PTHR36153:SF1">
    <property type="entry name" value="TYPE VI SECRETION SYSTEM COMPONENT TSSM1"/>
    <property type="match status" value="1"/>
</dbReference>
<accession>A0A329V905</accession>
<feature type="domain" description="IcmF-related" evidence="1">
    <location>
        <begin position="1"/>
        <end position="105"/>
    </location>
</feature>
<dbReference type="InterPro" id="IPR009612">
    <property type="entry name" value="IcmF-rel"/>
</dbReference>
<organism evidence="2 3">
    <name type="scientific">Photorhabdus laumondii subsp. clarkei</name>
    <dbReference type="NCBI Taxonomy" id="2029685"/>
    <lineage>
        <taxon>Bacteria</taxon>
        <taxon>Pseudomonadati</taxon>
        <taxon>Pseudomonadota</taxon>
        <taxon>Gammaproteobacteria</taxon>
        <taxon>Enterobacterales</taxon>
        <taxon>Morganellaceae</taxon>
        <taxon>Photorhabdus</taxon>
    </lineage>
</organism>
<evidence type="ECO:0000313" key="3">
    <source>
        <dbReference type="Proteomes" id="UP000250870"/>
    </source>
</evidence>
<name>A0A329V905_9GAMM</name>
<dbReference type="EMBL" id="NSCI01000102">
    <property type="protein sequence ID" value="RAW81331.1"/>
    <property type="molecule type" value="Genomic_DNA"/>
</dbReference>
<dbReference type="Pfam" id="PF06761">
    <property type="entry name" value="IcmF-related"/>
    <property type="match status" value="1"/>
</dbReference>
<reference evidence="2 3" key="1">
    <citation type="journal article" date="2018" name="Int. J. Syst. Evol. Microbiol.">
        <title>Whole-genome-based revisit of Photorhabdus phylogeny: proposal for the elevation of most Photorhabdus subspecies to the species level and description of one novel species Photorhabdus bodei sp. nov., and one novel subspecies Photorhabdus laumondii subsp. clarkei subsp. nov.</title>
        <authorList>
            <person name="Machado R.A.R."/>
            <person name="Wuthrich D."/>
            <person name="Kuhnert P."/>
            <person name="Arce C.C.M."/>
            <person name="Thonen L."/>
            <person name="Ruiz C."/>
            <person name="Zhang X."/>
            <person name="Robert C.A.M."/>
            <person name="Karimi J."/>
            <person name="Kamali S."/>
            <person name="Ma J."/>
            <person name="Bruggmann R."/>
            <person name="Erb M."/>
        </authorList>
    </citation>
    <scope>NUCLEOTIDE SEQUENCE [LARGE SCALE GENOMIC DNA]</scope>
    <source>
        <strain evidence="2 3">BOJ-47</strain>
    </source>
</reference>
<dbReference type="AlphaFoldDB" id="A0A329V905"/>
<evidence type="ECO:0000313" key="2">
    <source>
        <dbReference type="EMBL" id="RAW81331.1"/>
    </source>
</evidence>